<sequence length="161" mass="18474">MAGGLIEIIIAKQVGDTSDEKITFFFTPSGSLALGSFWRCKVKPLKYYRLESRNCHWLYLDDSYKIFDQSLKRASPAGATDSSRWWQQLVPVLHPLSSSLHFKLKERCKWQCPLPPRSEPEFQHLSLLCMDHFFIFLPPEDREGGKCGLLTALCRPPPPPH</sequence>
<proteinExistence type="predicted"/>
<comment type="caution">
    <text evidence="1">The sequence shown here is derived from an EMBL/GenBank/DDBJ whole genome shotgun (WGS) entry which is preliminary data.</text>
</comment>
<evidence type="ECO:0000313" key="2">
    <source>
        <dbReference type="Proteomes" id="UP001054837"/>
    </source>
</evidence>
<dbReference type="EMBL" id="BPLQ01015016">
    <property type="protein sequence ID" value="GIY85189.1"/>
    <property type="molecule type" value="Genomic_DNA"/>
</dbReference>
<dbReference type="Proteomes" id="UP001054837">
    <property type="component" value="Unassembled WGS sequence"/>
</dbReference>
<name>A0AAV4WU62_9ARAC</name>
<dbReference type="AlphaFoldDB" id="A0AAV4WU62"/>
<keyword evidence="2" id="KW-1185">Reference proteome</keyword>
<organism evidence="1 2">
    <name type="scientific">Caerostris darwini</name>
    <dbReference type="NCBI Taxonomy" id="1538125"/>
    <lineage>
        <taxon>Eukaryota</taxon>
        <taxon>Metazoa</taxon>
        <taxon>Ecdysozoa</taxon>
        <taxon>Arthropoda</taxon>
        <taxon>Chelicerata</taxon>
        <taxon>Arachnida</taxon>
        <taxon>Araneae</taxon>
        <taxon>Araneomorphae</taxon>
        <taxon>Entelegynae</taxon>
        <taxon>Araneoidea</taxon>
        <taxon>Araneidae</taxon>
        <taxon>Caerostris</taxon>
    </lineage>
</organism>
<gene>
    <name evidence="1" type="ORF">CDAR_310151</name>
</gene>
<protein>
    <submittedName>
        <fullName evidence="1">Uncharacterized protein</fullName>
    </submittedName>
</protein>
<evidence type="ECO:0000313" key="1">
    <source>
        <dbReference type="EMBL" id="GIY85189.1"/>
    </source>
</evidence>
<accession>A0AAV4WU62</accession>
<reference evidence="1 2" key="1">
    <citation type="submission" date="2021-06" db="EMBL/GenBank/DDBJ databases">
        <title>Caerostris darwini draft genome.</title>
        <authorList>
            <person name="Kono N."/>
            <person name="Arakawa K."/>
        </authorList>
    </citation>
    <scope>NUCLEOTIDE SEQUENCE [LARGE SCALE GENOMIC DNA]</scope>
</reference>